<protein>
    <submittedName>
        <fullName evidence="2">Sporulation lipoprotein YhcN/YlaJ (Spore_YhcN_YlaJ)</fullName>
    </submittedName>
</protein>
<evidence type="ECO:0000313" key="3">
    <source>
        <dbReference type="Proteomes" id="UP000037269"/>
    </source>
</evidence>
<organism evidence="1 3">
    <name type="scientific">Aneurinibacillus migulanus</name>
    <name type="common">Bacillus migulanus</name>
    <dbReference type="NCBI Taxonomy" id="47500"/>
    <lineage>
        <taxon>Bacteria</taxon>
        <taxon>Bacillati</taxon>
        <taxon>Bacillota</taxon>
        <taxon>Bacilli</taxon>
        <taxon>Bacillales</taxon>
        <taxon>Paenibacillaceae</taxon>
        <taxon>Aneurinibacillus group</taxon>
        <taxon>Aneurinibacillus</taxon>
    </lineage>
</organism>
<dbReference type="Proteomes" id="UP000037269">
    <property type="component" value="Unassembled WGS sequence"/>
</dbReference>
<keyword evidence="3" id="KW-1185">Reference proteome</keyword>
<dbReference type="AlphaFoldDB" id="A0A0D1VGW9"/>
<name>A0A0D1VGW9_ANEMI</name>
<reference evidence="2 4" key="2">
    <citation type="submission" date="2016-10" db="EMBL/GenBank/DDBJ databases">
        <authorList>
            <person name="de Groot N.N."/>
        </authorList>
    </citation>
    <scope>NUCLEOTIDE SEQUENCE [LARGE SCALE GENOMIC DNA]</scope>
    <source>
        <strain evidence="2 4">DSM 2895</strain>
    </source>
</reference>
<accession>A0A0D1VGW9</accession>
<evidence type="ECO:0000313" key="2">
    <source>
        <dbReference type="EMBL" id="SDI21794.1"/>
    </source>
</evidence>
<gene>
    <name evidence="1" type="ORF">AF333_13895</name>
    <name evidence="2" type="ORF">SAMN04487909_102155</name>
</gene>
<dbReference type="PATRIC" id="fig|47500.8.peg.1555"/>
<sequence>MNNKEKYTLIVLAGISLSLIAVSCVPKQKDSYPLEYQNLRFSASPSTSTYVTASSLDEDEIMHADMETTLEEIALDILGVAGASVLIHDKEALVGLRLSNYTRGRNIIQQDVKTALSLRMPGYIIHVTSNRHLYQRIHILRNQLRNGHHIETFERNIRAIIREMTPPLS</sequence>
<dbReference type="InterPro" id="IPR019076">
    <property type="entry name" value="Spore_lipoprot_YhcN/YlaJ-like"/>
</dbReference>
<evidence type="ECO:0000313" key="4">
    <source>
        <dbReference type="Proteomes" id="UP000182836"/>
    </source>
</evidence>
<dbReference type="RefSeq" id="WP_043064089.1">
    <property type="nucleotide sequence ID" value="NZ_BJOA01000010.1"/>
</dbReference>
<reference evidence="1 3" key="1">
    <citation type="submission" date="2015-07" db="EMBL/GenBank/DDBJ databases">
        <title>Fjat-14205 dsm 2895.</title>
        <authorList>
            <person name="Liu B."/>
            <person name="Wang J."/>
            <person name="Zhu Y."/>
            <person name="Liu G."/>
            <person name="Chen Q."/>
            <person name="Chen Z."/>
            <person name="Lan J."/>
            <person name="Che J."/>
            <person name="Ge C."/>
            <person name="Shi H."/>
            <person name="Pan Z."/>
            <person name="Liu X."/>
        </authorList>
    </citation>
    <scope>NUCLEOTIDE SEQUENCE [LARGE SCALE GENOMIC DNA]</scope>
    <source>
        <strain evidence="1 3">DSM 2895</strain>
    </source>
</reference>
<dbReference type="EMBL" id="LGUG01000004">
    <property type="protein sequence ID" value="KON96406.1"/>
    <property type="molecule type" value="Genomic_DNA"/>
</dbReference>
<dbReference type="EMBL" id="FNED01000002">
    <property type="protein sequence ID" value="SDI21794.1"/>
    <property type="molecule type" value="Genomic_DNA"/>
</dbReference>
<dbReference type="Proteomes" id="UP000182836">
    <property type="component" value="Unassembled WGS sequence"/>
</dbReference>
<proteinExistence type="predicted"/>
<dbReference type="GeneID" id="42306265"/>
<evidence type="ECO:0000313" key="1">
    <source>
        <dbReference type="EMBL" id="KON96406.1"/>
    </source>
</evidence>
<keyword evidence="2" id="KW-0449">Lipoprotein</keyword>
<dbReference type="PROSITE" id="PS51257">
    <property type="entry name" value="PROKAR_LIPOPROTEIN"/>
    <property type="match status" value="1"/>
</dbReference>
<dbReference type="Pfam" id="PF09580">
    <property type="entry name" value="Spore_YhcN_YlaJ"/>
    <property type="match status" value="1"/>
</dbReference>